<protein>
    <submittedName>
        <fullName evidence="2">Biopolymer transporter ExbD</fullName>
    </submittedName>
</protein>
<keyword evidence="2" id="KW-0614">Plasmid</keyword>
<keyword evidence="1" id="KW-0812">Transmembrane</keyword>
<keyword evidence="3" id="KW-1185">Reference proteome</keyword>
<evidence type="ECO:0000313" key="2">
    <source>
        <dbReference type="EMBL" id="WRY35434.1"/>
    </source>
</evidence>
<reference evidence="2 3" key="1">
    <citation type="submission" date="2023-09" db="EMBL/GenBank/DDBJ databases">
        <title>Thioclava shenzhenensis sp. nov., a multidrug resistant bacteria-antagonizing species isolated from coastal seawater.</title>
        <authorList>
            <person name="Long M."/>
        </authorList>
    </citation>
    <scope>NUCLEOTIDE SEQUENCE [LARGE SCALE GENOMIC DNA]</scope>
    <source>
        <strain evidence="2 3">FTW29</strain>
        <plasmid evidence="2 3">unnamed1</plasmid>
    </source>
</reference>
<proteinExistence type="predicted"/>
<sequence length="139" mass="14524">MARKSPLLPPAPAREKPDMALAIVNVVLLLIMFFLATGALFNRAAPSSVSLSQTTDLAVTQLPKPLLEKRPDGGLYLDDAPVTPDALGNALAPVGDVYVLIDKTAPAFELTSLLALPGLSGHDIVLVTVHSQPEAGPQP</sequence>
<geneLocation type="plasmid" evidence="2 3">
    <name>unnamed1</name>
</geneLocation>
<accession>A0ABZ1E316</accession>
<evidence type="ECO:0000313" key="3">
    <source>
        <dbReference type="Proteomes" id="UP001623290"/>
    </source>
</evidence>
<dbReference type="EMBL" id="CP135444">
    <property type="protein sequence ID" value="WRY35434.1"/>
    <property type="molecule type" value="Genomic_DNA"/>
</dbReference>
<keyword evidence="1" id="KW-0472">Membrane</keyword>
<evidence type="ECO:0000256" key="1">
    <source>
        <dbReference type="SAM" id="Phobius"/>
    </source>
</evidence>
<name>A0ABZ1E316_9RHOB</name>
<dbReference type="RefSeq" id="WP_330647206.1">
    <property type="nucleotide sequence ID" value="NZ_CP135444.1"/>
</dbReference>
<feature type="transmembrane region" description="Helical" evidence="1">
    <location>
        <begin position="20"/>
        <end position="41"/>
    </location>
</feature>
<keyword evidence="1" id="KW-1133">Transmembrane helix</keyword>
<dbReference type="Proteomes" id="UP001623290">
    <property type="component" value="Plasmid unnamed1"/>
</dbReference>
<gene>
    <name evidence="2" type="ORF">RPE78_14365</name>
</gene>
<organism evidence="2 3">
    <name type="scientific">Thioclava litoralis</name>
    <dbReference type="NCBI Taxonomy" id="3076557"/>
    <lineage>
        <taxon>Bacteria</taxon>
        <taxon>Pseudomonadati</taxon>
        <taxon>Pseudomonadota</taxon>
        <taxon>Alphaproteobacteria</taxon>
        <taxon>Rhodobacterales</taxon>
        <taxon>Paracoccaceae</taxon>
        <taxon>Thioclava</taxon>
    </lineage>
</organism>